<protein>
    <submittedName>
        <fullName evidence="1">Uncharacterized protein</fullName>
    </submittedName>
</protein>
<proteinExistence type="predicted"/>
<evidence type="ECO:0000313" key="1">
    <source>
        <dbReference type="EMBL" id="PRH40446.1"/>
    </source>
</evidence>
<sequence length="129" mass="14559">MFLQAASIYARKLSTLESSLDRLSVLTLDELESLVADGDDLSKRIASISVKISDEIKRRDGKKGGTKANAAYNQGRMKVYSWLDDHLQEYERLDDAADAIESQKVVSVSWRVIRGYITDYKKLRTTPTV</sequence>
<accession>A0AA44XXK7</accession>
<organism evidence="1 2">
    <name type="scientific">Burkholderia vietnamiensis</name>
    <dbReference type="NCBI Taxonomy" id="60552"/>
    <lineage>
        <taxon>Bacteria</taxon>
        <taxon>Pseudomonadati</taxon>
        <taxon>Pseudomonadota</taxon>
        <taxon>Betaproteobacteria</taxon>
        <taxon>Burkholderiales</taxon>
        <taxon>Burkholderiaceae</taxon>
        <taxon>Burkholderia</taxon>
        <taxon>Burkholderia cepacia complex</taxon>
    </lineage>
</organism>
<name>A0AA44XXK7_BURVI</name>
<gene>
    <name evidence="1" type="ORF">C6T65_20935</name>
</gene>
<dbReference type="AlphaFoldDB" id="A0AA44XXK7"/>
<comment type="caution">
    <text evidence="1">The sequence shown here is derived from an EMBL/GenBank/DDBJ whole genome shotgun (WGS) entry which is preliminary data.</text>
</comment>
<reference evidence="1 2" key="1">
    <citation type="submission" date="2018-03" db="EMBL/GenBank/DDBJ databases">
        <authorList>
            <person name="Nguyen K."/>
            <person name="Fouts D."/>
            <person name="Sutton G."/>
        </authorList>
    </citation>
    <scope>NUCLEOTIDE SEQUENCE [LARGE SCALE GENOMIC DNA]</scope>
    <source>
        <strain evidence="1 2">AU3578</strain>
    </source>
</reference>
<dbReference type="EMBL" id="PVHK01000154">
    <property type="protein sequence ID" value="PRH40446.1"/>
    <property type="molecule type" value="Genomic_DNA"/>
</dbReference>
<dbReference type="Proteomes" id="UP000237632">
    <property type="component" value="Unassembled WGS sequence"/>
</dbReference>
<evidence type="ECO:0000313" key="2">
    <source>
        <dbReference type="Proteomes" id="UP000237632"/>
    </source>
</evidence>